<evidence type="ECO:0000256" key="2">
    <source>
        <dbReference type="ARBA" id="ARBA00023098"/>
    </source>
</evidence>
<accession>J3NDD3</accession>
<dbReference type="InterPro" id="IPR015679">
    <property type="entry name" value="PLipase_D_fam"/>
</dbReference>
<dbReference type="STRING" id="4533.J3NDD3"/>
<evidence type="ECO:0000313" key="4">
    <source>
        <dbReference type="Proteomes" id="UP000006038"/>
    </source>
</evidence>
<dbReference type="GO" id="GO:0009395">
    <property type="term" value="P:phospholipid catabolic process"/>
    <property type="evidence" value="ECO:0007669"/>
    <property type="project" value="TreeGrafter"/>
</dbReference>
<sequence length="214" mass="23754">MSQSRAKLGLARESSVKRRPSSTYVLLTVKGPTATCSLSCVVRHPRVARRPLPPSLGVLAATRVATGDPVEGWLDLHGGEHRGHGTPPPTPRARLRFWDVEFDPGWDAGVRLPGSPVYFPERSNCRVRLYQNSPLSGEFDPWVRLVGGLWYRLARLREDLHVAIRDARQFLYVAGCSVNTAITLVRDAAWMIPEADGVTLGELLRRKADEGVRL</sequence>
<keyword evidence="2" id="KW-0443">Lipid metabolism</keyword>
<name>J3NDD3_ORYBR</name>
<proteinExistence type="predicted"/>
<dbReference type="Proteomes" id="UP000006038">
    <property type="component" value="Chromosome 12"/>
</dbReference>
<dbReference type="GO" id="GO:0005886">
    <property type="term" value="C:plasma membrane"/>
    <property type="evidence" value="ECO:0007669"/>
    <property type="project" value="TreeGrafter"/>
</dbReference>
<dbReference type="HOGENOM" id="CLU_1290735_0_0_1"/>
<dbReference type="Gramene" id="OB12G19910.1">
    <property type="protein sequence ID" value="OB12G19910.1"/>
    <property type="gene ID" value="OB12G19910"/>
</dbReference>
<evidence type="ECO:0000256" key="1">
    <source>
        <dbReference type="ARBA" id="ARBA00022737"/>
    </source>
</evidence>
<keyword evidence="4" id="KW-1185">Reference proteome</keyword>
<organism evidence="3">
    <name type="scientific">Oryza brachyantha</name>
    <name type="common">malo sina</name>
    <dbReference type="NCBI Taxonomy" id="4533"/>
    <lineage>
        <taxon>Eukaryota</taxon>
        <taxon>Viridiplantae</taxon>
        <taxon>Streptophyta</taxon>
        <taxon>Embryophyta</taxon>
        <taxon>Tracheophyta</taxon>
        <taxon>Spermatophyta</taxon>
        <taxon>Magnoliopsida</taxon>
        <taxon>Liliopsida</taxon>
        <taxon>Poales</taxon>
        <taxon>Poaceae</taxon>
        <taxon>BOP clade</taxon>
        <taxon>Oryzoideae</taxon>
        <taxon>Oryzeae</taxon>
        <taxon>Oryzinae</taxon>
        <taxon>Oryza</taxon>
    </lineage>
</organism>
<dbReference type="OMA" id="DDIMSTH"/>
<protein>
    <submittedName>
        <fullName evidence="3">Uncharacterized protein</fullName>
    </submittedName>
</protein>
<dbReference type="AlphaFoldDB" id="J3NDD3"/>
<evidence type="ECO:0000313" key="3">
    <source>
        <dbReference type="EnsemblPlants" id="OB12G19910.1"/>
    </source>
</evidence>
<dbReference type="eggNOG" id="KOG1329">
    <property type="taxonomic scope" value="Eukaryota"/>
</dbReference>
<dbReference type="PANTHER" id="PTHR18896">
    <property type="entry name" value="PHOSPHOLIPASE D"/>
    <property type="match status" value="1"/>
</dbReference>
<reference evidence="3" key="2">
    <citation type="submission" date="2013-04" db="UniProtKB">
        <authorList>
            <consortium name="EnsemblPlants"/>
        </authorList>
    </citation>
    <scope>IDENTIFICATION</scope>
</reference>
<keyword evidence="1" id="KW-0677">Repeat</keyword>
<reference evidence="3" key="1">
    <citation type="journal article" date="2013" name="Nat. Commun.">
        <title>Whole-genome sequencing of Oryza brachyantha reveals mechanisms underlying Oryza genome evolution.</title>
        <authorList>
            <person name="Chen J."/>
            <person name="Huang Q."/>
            <person name="Gao D."/>
            <person name="Wang J."/>
            <person name="Lang Y."/>
            <person name="Liu T."/>
            <person name="Li B."/>
            <person name="Bai Z."/>
            <person name="Luis Goicoechea J."/>
            <person name="Liang C."/>
            <person name="Chen C."/>
            <person name="Zhang W."/>
            <person name="Sun S."/>
            <person name="Liao Y."/>
            <person name="Zhang X."/>
            <person name="Yang L."/>
            <person name="Song C."/>
            <person name="Wang M."/>
            <person name="Shi J."/>
            <person name="Liu G."/>
            <person name="Liu J."/>
            <person name="Zhou H."/>
            <person name="Zhou W."/>
            <person name="Yu Q."/>
            <person name="An N."/>
            <person name="Chen Y."/>
            <person name="Cai Q."/>
            <person name="Wang B."/>
            <person name="Liu B."/>
            <person name="Min J."/>
            <person name="Huang Y."/>
            <person name="Wu H."/>
            <person name="Li Z."/>
            <person name="Zhang Y."/>
            <person name="Yin Y."/>
            <person name="Song W."/>
            <person name="Jiang J."/>
            <person name="Jackson S.A."/>
            <person name="Wing R.A."/>
            <person name="Wang J."/>
            <person name="Chen M."/>
        </authorList>
    </citation>
    <scope>NUCLEOTIDE SEQUENCE [LARGE SCALE GENOMIC DNA]</scope>
    <source>
        <strain evidence="3">cv. IRGC 101232</strain>
    </source>
</reference>
<dbReference type="EnsemblPlants" id="OB12G19910.1">
    <property type="protein sequence ID" value="OB12G19910.1"/>
    <property type="gene ID" value="OB12G19910"/>
</dbReference>
<dbReference type="PANTHER" id="PTHR18896:SF138">
    <property type="entry name" value="PHOSPHOLIPASE D"/>
    <property type="match status" value="1"/>
</dbReference>
<dbReference type="GO" id="GO:0004630">
    <property type="term" value="F:phospholipase D activity"/>
    <property type="evidence" value="ECO:0007669"/>
    <property type="project" value="TreeGrafter"/>
</dbReference>